<dbReference type="AlphaFoldDB" id="A0A9N9P627"/>
<dbReference type="EMBL" id="CAJVPV010063672">
    <property type="protein sequence ID" value="CAG8793168.1"/>
    <property type="molecule type" value="Genomic_DNA"/>
</dbReference>
<organism evidence="2 3">
    <name type="scientific">Acaulospora morrowiae</name>
    <dbReference type="NCBI Taxonomy" id="94023"/>
    <lineage>
        <taxon>Eukaryota</taxon>
        <taxon>Fungi</taxon>
        <taxon>Fungi incertae sedis</taxon>
        <taxon>Mucoromycota</taxon>
        <taxon>Glomeromycotina</taxon>
        <taxon>Glomeromycetes</taxon>
        <taxon>Diversisporales</taxon>
        <taxon>Acaulosporaceae</taxon>
        <taxon>Acaulospora</taxon>
    </lineage>
</organism>
<protein>
    <submittedName>
        <fullName evidence="2">9911_t:CDS:1</fullName>
    </submittedName>
</protein>
<gene>
    <name evidence="2" type="ORF">AMORRO_LOCUS18318</name>
</gene>
<keyword evidence="1" id="KW-1133">Transmembrane helix</keyword>
<keyword evidence="1" id="KW-0472">Membrane</keyword>
<comment type="caution">
    <text evidence="2">The sequence shown here is derived from an EMBL/GenBank/DDBJ whole genome shotgun (WGS) entry which is preliminary data.</text>
</comment>
<evidence type="ECO:0000313" key="3">
    <source>
        <dbReference type="Proteomes" id="UP000789342"/>
    </source>
</evidence>
<keyword evidence="1" id="KW-0812">Transmembrane</keyword>
<dbReference type="Proteomes" id="UP000789342">
    <property type="component" value="Unassembled WGS sequence"/>
</dbReference>
<accession>A0A9N9P627</accession>
<reference evidence="2" key="1">
    <citation type="submission" date="2021-06" db="EMBL/GenBank/DDBJ databases">
        <authorList>
            <person name="Kallberg Y."/>
            <person name="Tangrot J."/>
            <person name="Rosling A."/>
        </authorList>
    </citation>
    <scope>NUCLEOTIDE SEQUENCE</scope>
    <source>
        <strain evidence="2">CL551</strain>
    </source>
</reference>
<evidence type="ECO:0000256" key="1">
    <source>
        <dbReference type="SAM" id="Phobius"/>
    </source>
</evidence>
<feature type="transmembrane region" description="Helical" evidence="1">
    <location>
        <begin position="21"/>
        <end position="41"/>
    </location>
</feature>
<feature type="non-terminal residue" evidence="2">
    <location>
        <position position="1"/>
    </location>
</feature>
<sequence length="45" mass="5234">QESRVRQSLCHISFIWHYILLPNHIVVIMVWFAASIMYFGLGGLS</sequence>
<name>A0A9N9P627_9GLOM</name>
<feature type="non-terminal residue" evidence="2">
    <location>
        <position position="45"/>
    </location>
</feature>
<evidence type="ECO:0000313" key="2">
    <source>
        <dbReference type="EMBL" id="CAG8793168.1"/>
    </source>
</evidence>
<keyword evidence="3" id="KW-1185">Reference proteome</keyword>
<proteinExistence type="predicted"/>